<evidence type="ECO:0000256" key="1">
    <source>
        <dbReference type="ARBA" id="ARBA00012493"/>
    </source>
</evidence>
<dbReference type="AlphaFoldDB" id="A4N1X5"/>
<keyword evidence="5" id="KW-0460">Magnesium</keyword>
<keyword evidence="7" id="KW-0051">Antiviral defense</keyword>
<dbReference type="InterPro" id="IPR043502">
    <property type="entry name" value="DNA/RNA_pol_sf"/>
</dbReference>
<evidence type="ECO:0000256" key="4">
    <source>
        <dbReference type="ARBA" id="ARBA00022723"/>
    </source>
</evidence>
<evidence type="ECO:0000256" key="8">
    <source>
        <dbReference type="ARBA" id="ARBA00034120"/>
    </source>
</evidence>
<feature type="domain" description="Reverse transcriptase" evidence="10">
    <location>
        <begin position="1"/>
        <end position="262"/>
    </location>
</feature>
<dbReference type="Proteomes" id="UP000003798">
    <property type="component" value="Unassembled WGS sequence"/>
</dbReference>
<evidence type="ECO:0000256" key="7">
    <source>
        <dbReference type="ARBA" id="ARBA00023118"/>
    </source>
</evidence>
<dbReference type="InterPro" id="IPR051083">
    <property type="entry name" value="GrpII_Intron_Splice-Mob/Def"/>
</dbReference>
<comment type="similarity">
    <text evidence="8">Belongs to the bacterial reverse transcriptase family.</text>
</comment>
<dbReference type="GO" id="GO:0051607">
    <property type="term" value="P:defense response to virus"/>
    <property type="evidence" value="ECO:0007669"/>
    <property type="project" value="UniProtKB-KW"/>
</dbReference>
<evidence type="ECO:0000256" key="3">
    <source>
        <dbReference type="ARBA" id="ARBA00022695"/>
    </source>
</evidence>
<dbReference type="PROSITE" id="PS50878">
    <property type="entry name" value="RT_POL"/>
    <property type="match status" value="1"/>
</dbReference>
<dbReference type="EMBL" id="AAZE01000001">
    <property type="protein sequence ID" value="EDJ91833.1"/>
    <property type="molecule type" value="Genomic_DNA"/>
</dbReference>
<dbReference type="GO" id="GO:0046872">
    <property type="term" value="F:metal ion binding"/>
    <property type="evidence" value="ECO:0007669"/>
    <property type="project" value="UniProtKB-KW"/>
</dbReference>
<dbReference type="GO" id="GO:0003964">
    <property type="term" value="F:RNA-directed DNA polymerase activity"/>
    <property type="evidence" value="ECO:0007669"/>
    <property type="project" value="UniProtKB-KW"/>
</dbReference>
<dbReference type="EC" id="2.7.7.49" evidence="1"/>
<dbReference type="InterPro" id="IPR000123">
    <property type="entry name" value="Reverse_transcriptase_msDNA"/>
</dbReference>
<dbReference type="Pfam" id="PF00078">
    <property type="entry name" value="RVT_1"/>
    <property type="match status" value="1"/>
</dbReference>
<evidence type="ECO:0000256" key="6">
    <source>
        <dbReference type="ARBA" id="ARBA00022918"/>
    </source>
</evidence>
<proteinExistence type="inferred from homology"/>
<protein>
    <recommendedName>
        <fullName evidence="1">RNA-directed DNA polymerase</fullName>
        <ecNumber evidence="1">2.7.7.49</ecNumber>
    </recommendedName>
</protein>
<dbReference type="SUPFAM" id="SSF56672">
    <property type="entry name" value="DNA/RNA polymerases"/>
    <property type="match status" value="1"/>
</dbReference>
<evidence type="ECO:0000256" key="2">
    <source>
        <dbReference type="ARBA" id="ARBA00022679"/>
    </source>
</evidence>
<name>A4N1X5_HAEIF</name>
<keyword evidence="4" id="KW-0479">Metal-binding</keyword>
<dbReference type="GO" id="GO:0003723">
    <property type="term" value="F:RNA binding"/>
    <property type="evidence" value="ECO:0007669"/>
    <property type="project" value="InterPro"/>
</dbReference>
<dbReference type="PANTHER" id="PTHR34047">
    <property type="entry name" value="NUCLEAR INTRON MATURASE 1, MITOCHONDRIAL-RELATED"/>
    <property type="match status" value="1"/>
</dbReference>
<organism evidence="11 12">
    <name type="scientific">Haemophilus influenzae R3021</name>
    <dbReference type="NCBI Taxonomy" id="375432"/>
    <lineage>
        <taxon>Bacteria</taxon>
        <taxon>Pseudomonadati</taxon>
        <taxon>Pseudomonadota</taxon>
        <taxon>Gammaproteobacteria</taxon>
        <taxon>Pasteurellales</taxon>
        <taxon>Pasteurellaceae</taxon>
        <taxon>Haemophilus</taxon>
    </lineage>
</organism>
<gene>
    <name evidence="11" type="ORF">CGSHi22421_08758</name>
</gene>
<evidence type="ECO:0000259" key="10">
    <source>
        <dbReference type="PROSITE" id="PS50878"/>
    </source>
</evidence>
<reference evidence="11 12" key="1">
    <citation type="journal article" date="2007" name="Genome Biol.">
        <title>Characterization and modeling of the Haemophilus influenzae core and supragenomes based on the complete genomic sequences of Rd and 12 clinical nontypeable strains.</title>
        <authorList>
            <person name="Hogg J.S."/>
            <person name="Hu F.Z."/>
            <person name="Janto B."/>
            <person name="Boissy R."/>
            <person name="Hayes J."/>
            <person name="Keefe R."/>
            <person name="Post J.C."/>
            <person name="Ehrlich G.D."/>
        </authorList>
    </citation>
    <scope>NUCLEOTIDE SEQUENCE [LARGE SCALE GENOMIC DNA]</scope>
    <source>
        <strain evidence="11 12">R3021</strain>
    </source>
</reference>
<evidence type="ECO:0000313" key="12">
    <source>
        <dbReference type="Proteomes" id="UP000003798"/>
    </source>
</evidence>
<sequence length="614" mass="71444">MNLQKLRNCQSIEDLISSFSIKTTSRKFAYVVYKIPDNQKYIEFEIKKANGSLRKIAAPNSTLKYLQKLFADIILNCVLEIQQKDKKFLVTNHGFEKHKSIISNARIHQGKKYLLNLDIKDFFESIHFGRIKGFLSNDQHFLLHNKTAEIIATLATYGERKTLPQGSPLSPILSVLIGSILDANLMKIANKYNLSYTRYADDITFSSNKDFSKFLLRKDQNGNWQLKGKFEKYINKVGFHINKEKTRYTNINNKQIVTGLIVNKFTNTDQRYRKQSRAMVHKLFQTGTFTPDSKNDGRLYNEDYLIGRIYHSISVKYREIVINPNLLTNDINIINKEINRKISNLIRYDKVCAPDYKPNYTANDILNKLTPPFTDGLIESLSKSLVKRNMPIDSDNQIKLLRDVLFFKYFVNINSPVIIPEGHTDSKYLKIAMKMLNINIDLKFYNINPSLDKLGLNGGTAKINSFIQNCYSDNNFVSFNKLEIKSKHPIIFILDYDEGLKSCDEILKYFKDGSNYARIKENIFVILLNKYKISEHKKKKDFNIKDHQVCIENLISHNSQRINVDKDNHDKVSFNNELISKSKFAELVENKTHLFQFLNFSTVFDTIKKIIHEY</sequence>
<accession>A4N1X5</accession>
<dbReference type="PRINTS" id="PR00866">
    <property type="entry name" value="RNADNAPOLMS"/>
</dbReference>
<dbReference type="PANTHER" id="PTHR34047:SF7">
    <property type="entry name" value="RNA-DIRECTED DNA POLYMERASE"/>
    <property type="match status" value="1"/>
</dbReference>
<evidence type="ECO:0000313" key="11">
    <source>
        <dbReference type="EMBL" id="EDJ91833.1"/>
    </source>
</evidence>
<comment type="catalytic activity">
    <reaction evidence="9">
        <text>DNA(n) + a 2'-deoxyribonucleoside 5'-triphosphate = DNA(n+1) + diphosphate</text>
        <dbReference type="Rhea" id="RHEA:22508"/>
        <dbReference type="Rhea" id="RHEA-COMP:17339"/>
        <dbReference type="Rhea" id="RHEA-COMP:17340"/>
        <dbReference type="ChEBI" id="CHEBI:33019"/>
        <dbReference type="ChEBI" id="CHEBI:61560"/>
        <dbReference type="ChEBI" id="CHEBI:173112"/>
        <dbReference type="EC" id="2.7.7.49"/>
    </reaction>
</comment>
<dbReference type="CDD" id="cd03487">
    <property type="entry name" value="RT_Bac_retron_II"/>
    <property type="match status" value="1"/>
</dbReference>
<dbReference type="InterPro" id="IPR000477">
    <property type="entry name" value="RT_dom"/>
</dbReference>
<evidence type="ECO:0000256" key="9">
    <source>
        <dbReference type="ARBA" id="ARBA00048173"/>
    </source>
</evidence>
<keyword evidence="3" id="KW-0548">Nucleotidyltransferase</keyword>
<keyword evidence="2" id="KW-0808">Transferase</keyword>
<evidence type="ECO:0000256" key="5">
    <source>
        <dbReference type="ARBA" id="ARBA00022842"/>
    </source>
</evidence>
<keyword evidence="6" id="KW-0695">RNA-directed DNA polymerase</keyword>